<dbReference type="InterPro" id="IPR010985">
    <property type="entry name" value="Ribbon_hlx_hlx"/>
</dbReference>
<gene>
    <name evidence="1" type="ORF">Ctma_1039</name>
</gene>
<sequence length="73" mass="8425">MLSVRLDEEMQFKLDSLAGATKRPKSFFVKEALGNYLDDMLDYYEVQSRVKDENRNLISVDELEKALNGAVEH</sequence>
<name>A0AAU6PH51_9GAMM</name>
<protein>
    <recommendedName>
        <fullName evidence="2">CopG family transcriptional regulator</fullName>
    </recommendedName>
</protein>
<evidence type="ECO:0000313" key="1">
    <source>
        <dbReference type="EMBL" id="WXU00326.1"/>
    </source>
</evidence>
<dbReference type="CDD" id="cd22233">
    <property type="entry name" value="RHH_CopAso-like"/>
    <property type="match status" value="1"/>
</dbReference>
<reference evidence="1" key="1">
    <citation type="submission" date="2023-10" db="EMBL/GenBank/DDBJ databases">
        <title>The first scallop-associated chemosynthetic bacterial symbiont.</title>
        <authorList>
            <person name="Lin Y.-T."/>
            <person name="Sun J."/>
            <person name="Ip J.C.-H."/>
            <person name="He X."/>
            <person name="Gao Z.-M."/>
            <person name="Perez M."/>
            <person name="Xu T."/>
            <person name="Qian P.-Y."/>
            <person name="Qiu J.-W."/>
        </authorList>
    </citation>
    <scope>NUCLEOTIDE SEQUENCE</scope>
    <source>
        <strain evidence="1">Gill1</strain>
    </source>
</reference>
<evidence type="ECO:0008006" key="2">
    <source>
        <dbReference type="Google" id="ProtNLM"/>
    </source>
</evidence>
<organism evidence="1">
    <name type="scientific">Catillopecten margaritatus gill symbiont</name>
    <dbReference type="NCBI Taxonomy" id="3083288"/>
    <lineage>
        <taxon>Bacteria</taxon>
        <taxon>Pseudomonadati</taxon>
        <taxon>Pseudomonadota</taxon>
        <taxon>Gammaproteobacteria</taxon>
        <taxon>sulfur-oxidizing symbionts</taxon>
    </lineage>
</organism>
<dbReference type="SUPFAM" id="SSF47598">
    <property type="entry name" value="Ribbon-helix-helix"/>
    <property type="match status" value="1"/>
</dbReference>
<accession>A0AAU6PH51</accession>
<dbReference type="AlphaFoldDB" id="A0AAU6PH51"/>
<dbReference type="GO" id="GO:0006355">
    <property type="term" value="P:regulation of DNA-templated transcription"/>
    <property type="evidence" value="ECO:0007669"/>
    <property type="project" value="InterPro"/>
</dbReference>
<dbReference type="EMBL" id="CP138327">
    <property type="protein sequence ID" value="WXU00326.1"/>
    <property type="molecule type" value="Genomic_DNA"/>
</dbReference>
<proteinExistence type="predicted"/>